<gene>
    <name evidence="1" type="ORF">CBRE1094_LOCUS9156</name>
    <name evidence="2" type="ORF">CBRE1094_LOCUS9157</name>
</gene>
<accession>A0A6U7DGS8</accession>
<dbReference type="EMBL" id="HBGU01016888">
    <property type="protein sequence ID" value="CAD9426643.1"/>
    <property type="molecule type" value="Transcribed_RNA"/>
</dbReference>
<reference evidence="2" key="1">
    <citation type="submission" date="2021-01" db="EMBL/GenBank/DDBJ databases">
        <authorList>
            <person name="Corre E."/>
            <person name="Pelletier E."/>
            <person name="Niang G."/>
            <person name="Scheremetjew M."/>
            <person name="Finn R."/>
            <person name="Kale V."/>
            <person name="Holt S."/>
            <person name="Cochrane G."/>
            <person name="Meng A."/>
            <person name="Brown T."/>
            <person name="Cohen L."/>
        </authorList>
    </citation>
    <scope>NUCLEOTIDE SEQUENCE</scope>
    <source>
        <strain evidence="2">UTEX LB 985</strain>
    </source>
</reference>
<protein>
    <submittedName>
        <fullName evidence="2">Uncharacterized protein</fullName>
    </submittedName>
</protein>
<name>A0A6U7DGS8_9EUKA</name>
<organism evidence="2">
    <name type="scientific">Haptolina brevifila</name>
    <dbReference type="NCBI Taxonomy" id="156173"/>
    <lineage>
        <taxon>Eukaryota</taxon>
        <taxon>Haptista</taxon>
        <taxon>Haptophyta</taxon>
        <taxon>Prymnesiophyceae</taxon>
        <taxon>Prymnesiales</taxon>
        <taxon>Prymnesiaceae</taxon>
        <taxon>Haptolina</taxon>
    </lineage>
</organism>
<dbReference type="AlphaFoldDB" id="A0A6U7DGS8"/>
<dbReference type="InterPro" id="IPR011990">
    <property type="entry name" value="TPR-like_helical_dom_sf"/>
</dbReference>
<dbReference type="Gene3D" id="1.25.40.10">
    <property type="entry name" value="Tetratricopeptide repeat domain"/>
    <property type="match status" value="1"/>
</dbReference>
<dbReference type="EMBL" id="HBGU01016889">
    <property type="protein sequence ID" value="CAD9426653.1"/>
    <property type="molecule type" value="Transcribed_RNA"/>
</dbReference>
<evidence type="ECO:0000313" key="1">
    <source>
        <dbReference type="EMBL" id="CAD9426643.1"/>
    </source>
</evidence>
<sequence>MAGATLRALARAGEMEAASDIVAQALASPRERGKRARLDLTRGHQAAATLSAAMDAAASTGRWEMAHQISQLVGRNHSLLDGHAHSLAIVACARAGEPRAALGHLAHATPLTARTDVVAAALEACHAAGRVGDALGLYRRLGGAHERLENVTWTGCLHAAVQDVLRGAADGGATDGSAPRPLVALTLLQAHKPRTLELGLWAEVLTACVDSGHSSALLEAVDGAPHPEAGSDPTLRALHQVACSARLRQLAEVLGAREEPDRLASAASQSFMENFNKAFGRLRALEDLRNDAPAPSLPNIAAVNVPLTSVAAHVVASFSMQERIGCEMQAAMDNMMWVSEKPTVESTVTVNSRTVFETILSDNMLGLQPFLADDVAPDVAAVQRAWEVVEDLRLTIDEDAALLQFVAFASLNRRTAGANEERDYRPISDAVLALRMRSVFEALFLLAPPLDRGSYHHPD</sequence>
<evidence type="ECO:0000313" key="2">
    <source>
        <dbReference type="EMBL" id="CAD9426653.1"/>
    </source>
</evidence>
<proteinExistence type="predicted"/>